<dbReference type="SUPFAM" id="SSF53474">
    <property type="entry name" value="alpha/beta-Hydrolases"/>
    <property type="match status" value="1"/>
</dbReference>
<accession>A0ABV2T6L1</accession>
<organism evidence="2 3">
    <name type="scientific">Chitinophaga defluvii</name>
    <dbReference type="NCBI Taxonomy" id="3163343"/>
    <lineage>
        <taxon>Bacteria</taxon>
        <taxon>Pseudomonadati</taxon>
        <taxon>Bacteroidota</taxon>
        <taxon>Chitinophagia</taxon>
        <taxon>Chitinophagales</taxon>
        <taxon>Chitinophagaceae</taxon>
        <taxon>Chitinophaga</taxon>
    </lineage>
</organism>
<evidence type="ECO:0000313" key="3">
    <source>
        <dbReference type="Proteomes" id="UP001549749"/>
    </source>
</evidence>
<evidence type="ECO:0000259" key="1">
    <source>
        <dbReference type="Pfam" id="PF00561"/>
    </source>
</evidence>
<reference evidence="2 3" key="1">
    <citation type="submission" date="2024-06" db="EMBL/GenBank/DDBJ databases">
        <title>Chitinophaga defluvii sp. nov., isolated from municipal sewage.</title>
        <authorList>
            <person name="Zhang L."/>
        </authorList>
    </citation>
    <scope>NUCLEOTIDE SEQUENCE [LARGE SCALE GENOMIC DNA]</scope>
    <source>
        <strain evidence="2 3">H8</strain>
    </source>
</reference>
<dbReference type="EMBL" id="JBEXAC010000002">
    <property type="protein sequence ID" value="MET6998651.1"/>
    <property type="molecule type" value="Genomic_DNA"/>
</dbReference>
<dbReference type="InterPro" id="IPR029058">
    <property type="entry name" value="AB_hydrolase_fold"/>
</dbReference>
<keyword evidence="3" id="KW-1185">Reference proteome</keyword>
<name>A0ABV2T6L1_9BACT</name>
<gene>
    <name evidence="2" type="ORF">ABR189_14800</name>
</gene>
<dbReference type="Proteomes" id="UP001549749">
    <property type="component" value="Unassembled WGS sequence"/>
</dbReference>
<dbReference type="Gene3D" id="3.40.50.1820">
    <property type="entry name" value="alpha/beta hydrolase"/>
    <property type="match status" value="1"/>
</dbReference>
<keyword evidence="2" id="KW-0378">Hydrolase</keyword>
<dbReference type="GO" id="GO:0016787">
    <property type="term" value="F:hydrolase activity"/>
    <property type="evidence" value="ECO:0007669"/>
    <property type="project" value="UniProtKB-KW"/>
</dbReference>
<dbReference type="InterPro" id="IPR000073">
    <property type="entry name" value="AB_hydrolase_1"/>
</dbReference>
<dbReference type="RefSeq" id="WP_354661295.1">
    <property type="nucleotide sequence ID" value="NZ_JBEXAC010000002.1"/>
</dbReference>
<evidence type="ECO:0000313" key="2">
    <source>
        <dbReference type="EMBL" id="MET6998651.1"/>
    </source>
</evidence>
<dbReference type="Pfam" id="PF00561">
    <property type="entry name" value="Abhydrolase_1"/>
    <property type="match status" value="1"/>
</dbReference>
<comment type="caution">
    <text evidence="2">The sequence shown here is derived from an EMBL/GenBank/DDBJ whole genome shotgun (WGS) entry which is preliminary data.</text>
</comment>
<protein>
    <submittedName>
        <fullName evidence="2">Alpha/beta hydrolase</fullName>
    </submittedName>
</protein>
<feature type="domain" description="AB hydrolase-1" evidence="1">
    <location>
        <begin position="11"/>
        <end position="263"/>
    </location>
</feature>
<sequence>MMPSNHNRIQILYFHGGPGFNSNPEKHLLSAPFAAAGIELHLWNEPSILRPEGPLYEHAHAFYNYLEQAEQFLLQHYRGTPLVIMAHAFGAQAACFLCNRHPELIRQVFFIAPDISVTHADIHRFHHMISYYRGKKDKRADILSETLRYYNGKMDAATQNAFLLMYDSGCLFDYYWHDKQQMASFLSWYQPAEYNIDATAFFGVRQSWHPVQMRPSAIPAAAIFGMHDIIISRESETSLLQQWWPQLDTYELEATAHYPHIEATDAVLKLLLHA</sequence>
<proteinExistence type="predicted"/>